<reference evidence="1" key="1">
    <citation type="submission" date="2021-06" db="EMBL/GenBank/DDBJ databases">
        <authorList>
            <person name="Kallberg Y."/>
            <person name="Tangrot J."/>
            <person name="Rosling A."/>
        </authorList>
    </citation>
    <scope>NUCLEOTIDE SEQUENCE</scope>
    <source>
        <strain evidence="1">28 12/20/2015</strain>
    </source>
</reference>
<protein>
    <submittedName>
        <fullName evidence="1">5141_t:CDS:1</fullName>
    </submittedName>
</protein>
<evidence type="ECO:0000313" key="1">
    <source>
        <dbReference type="EMBL" id="CAG8717187.1"/>
    </source>
</evidence>
<dbReference type="EMBL" id="CAJVPW010028023">
    <property type="protein sequence ID" value="CAG8717187.1"/>
    <property type="molecule type" value="Genomic_DNA"/>
</dbReference>
<dbReference type="Proteomes" id="UP000789366">
    <property type="component" value="Unassembled WGS sequence"/>
</dbReference>
<organism evidence="1 2">
    <name type="scientific">Cetraspora pellucida</name>
    <dbReference type="NCBI Taxonomy" id="1433469"/>
    <lineage>
        <taxon>Eukaryota</taxon>
        <taxon>Fungi</taxon>
        <taxon>Fungi incertae sedis</taxon>
        <taxon>Mucoromycota</taxon>
        <taxon>Glomeromycotina</taxon>
        <taxon>Glomeromycetes</taxon>
        <taxon>Diversisporales</taxon>
        <taxon>Gigasporaceae</taxon>
        <taxon>Cetraspora</taxon>
    </lineage>
</organism>
<feature type="non-terminal residue" evidence="1">
    <location>
        <position position="46"/>
    </location>
</feature>
<evidence type="ECO:0000313" key="2">
    <source>
        <dbReference type="Proteomes" id="UP000789366"/>
    </source>
</evidence>
<comment type="caution">
    <text evidence="1">The sequence shown here is derived from an EMBL/GenBank/DDBJ whole genome shotgun (WGS) entry which is preliminary data.</text>
</comment>
<keyword evidence="2" id="KW-1185">Reference proteome</keyword>
<name>A0ACA9PS42_9GLOM</name>
<proteinExistence type="predicted"/>
<accession>A0ACA9PS42</accession>
<sequence>MWVQGDPPYLETIRHLFQSKLHLVFAFNIHHNLYRTSYGVHKLHLN</sequence>
<gene>
    <name evidence="1" type="ORF">SPELUC_LOCUS12193</name>
</gene>